<comment type="caution">
    <text evidence="1">The sequence shown here is derived from an EMBL/GenBank/DDBJ whole genome shotgun (WGS) entry which is preliminary data.</text>
</comment>
<gene>
    <name evidence="1" type="ORF">S03H2_04015</name>
</gene>
<evidence type="ECO:0000313" key="1">
    <source>
        <dbReference type="EMBL" id="GAH18897.1"/>
    </source>
</evidence>
<dbReference type="AlphaFoldDB" id="X1DFC2"/>
<proteinExistence type="predicted"/>
<name>X1DFC2_9ZZZZ</name>
<protein>
    <submittedName>
        <fullName evidence="1">Uncharacterized protein</fullName>
    </submittedName>
</protein>
<organism evidence="1">
    <name type="scientific">marine sediment metagenome</name>
    <dbReference type="NCBI Taxonomy" id="412755"/>
    <lineage>
        <taxon>unclassified sequences</taxon>
        <taxon>metagenomes</taxon>
        <taxon>ecological metagenomes</taxon>
    </lineage>
</organism>
<sequence length="69" mass="8107">MIKNAELLERFEYKQLKKETLSYRDALKIYESMWLEAKALGILPLKNPMEGIEVKIKISRILNSCSKTF</sequence>
<reference evidence="1" key="1">
    <citation type="journal article" date="2014" name="Front. Microbiol.">
        <title>High frequency of phylogenetically diverse reductive dehalogenase-homologous genes in deep subseafloor sedimentary metagenomes.</title>
        <authorList>
            <person name="Kawai M."/>
            <person name="Futagami T."/>
            <person name="Toyoda A."/>
            <person name="Takaki Y."/>
            <person name="Nishi S."/>
            <person name="Hori S."/>
            <person name="Arai W."/>
            <person name="Tsubouchi T."/>
            <person name="Morono Y."/>
            <person name="Uchiyama I."/>
            <person name="Ito T."/>
            <person name="Fujiyama A."/>
            <person name="Inagaki F."/>
            <person name="Takami H."/>
        </authorList>
    </citation>
    <scope>NUCLEOTIDE SEQUENCE</scope>
    <source>
        <strain evidence="1">Expedition CK06-06</strain>
    </source>
</reference>
<accession>X1DFC2</accession>
<dbReference type="EMBL" id="BARU01001549">
    <property type="protein sequence ID" value="GAH18897.1"/>
    <property type="molecule type" value="Genomic_DNA"/>
</dbReference>